<dbReference type="SUPFAM" id="SSF54631">
    <property type="entry name" value="CBS-domain pair"/>
    <property type="match status" value="1"/>
</dbReference>
<dbReference type="EMBL" id="CYGY02000158">
    <property type="protein sequence ID" value="SIT51966.1"/>
    <property type="molecule type" value="Genomic_DNA"/>
</dbReference>
<organism evidence="2 3">
    <name type="scientific">Paraburkholderia piptadeniae</name>
    <dbReference type="NCBI Taxonomy" id="1701573"/>
    <lineage>
        <taxon>Bacteria</taxon>
        <taxon>Pseudomonadati</taxon>
        <taxon>Pseudomonadota</taxon>
        <taxon>Betaproteobacteria</taxon>
        <taxon>Burkholderiales</taxon>
        <taxon>Burkholderiaceae</taxon>
        <taxon>Paraburkholderia</taxon>
    </lineage>
</organism>
<proteinExistence type="predicted"/>
<dbReference type="AlphaFoldDB" id="A0A1N7SWZ3"/>
<feature type="compositionally biased region" description="Polar residues" evidence="1">
    <location>
        <begin position="28"/>
        <end position="38"/>
    </location>
</feature>
<feature type="region of interest" description="Disordered" evidence="1">
    <location>
        <begin position="1"/>
        <end position="38"/>
    </location>
</feature>
<dbReference type="InterPro" id="IPR046342">
    <property type="entry name" value="CBS_dom_sf"/>
</dbReference>
<name>A0A1N7SWZ3_9BURK</name>
<evidence type="ECO:0000313" key="3">
    <source>
        <dbReference type="Proteomes" id="UP000195569"/>
    </source>
</evidence>
<evidence type="ECO:0000256" key="1">
    <source>
        <dbReference type="SAM" id="MobiDB-lite"/>
    </source>
</evidence>
<evidence type="ECO:0000313" key="2">
    <source>
        <dbReference type="EMBL" id="SIT51966.1"/>
    </source>
</evidence>
<reference evidence="2" key="1">
    <citation type="submission" date="2016-12" db="EMBL/GenBank/DDBJ databases">
        <authorList>
            <person name="Moulin L."/>
        </authorList>
    </citation>
    <scope>NUCLEOTIDE SEQUENCE [LARGE SCALE GENOMIC DNA]</scope>
    <source>
        <strain evidence="2">STM 7183</strain>
    </source>
</reference>
<sequence length="38" mass="4120">MAASPRDPGTLDRRVHQIMSRKPVTVSPDAQVNDASQS</sequence>
<keyword evidence="3" id="KW-1185">Reference proteome</keyword>
<accession>A0A1N7SWZ3</accession>
<protein>
    <submittedName>
        <fullName evidence="2">Signal transduction protein with CBS domains</fullName>
    </submittedName>
</protein>
<comment type="caution">
    <text evidence="2">The sequence shown here is derived from an EMBL/GenBank/DDBJ whole genome shotgun (WGS) entry which is preliminary data.</text>
</comment>
<dbReference type="Proteomes" id="UP000195569">
    <property type="component" value="Unassembled WGS sequence"/>
</dbReference>
<gene>
    <name evidence="2" type="ORF">BN2476_1580004</name>
</gene>